<keyword evidence="8 12" id="KW-0653">Protein transport</keyword>
<dbReference type="PANTHER" id="PTHR30531">
    <property type="entry name" value="FLAGELLAR BIOSYNTHETIC PROTEIN FLHB"/>
    <property type="match status" value="1"/>
</dbReference>
<dbReference type="RefSeq" id="WP_094907878.1">
    <property type="nucleotide sequence ID" value="NZ_BJUN01000001.1"/>
</dbReference>
<evidence type="ECO:0000256" key="6">
    <source>
        <dbReference type="ARBA" id="ARBA00022692"/>
    </source>
</evidence>
<evidence type="ECO:0000256" key="4">
    <source>
        <dbReference type="ARBA" id="ARBA00022448"/>
    </source>
</evidence>
<evidence type="ECO:0000256" key="12">
    <source>
        <dbReference type="RuleBase" id="RU364091"/>
    </source>
</evidence>
<comment type="function">
    <text evidence="12">Required for formation of the rod structure in the basal body of the flagellar apparatus. Together with FliI and FliH, may constitute the export apparatus of flagellin.</text>
</comment>
<dbReference type="GO" id="GO:0044780">
    <property type="term" value="P:bacterial-type flagellum assembly"/>
    <property type="evidence" value="ECO:0007669"/>
    <property type="project" value="InterPro"/>
</dbReference>
<evidence type="ECO:0000256" key="3">
    <source>
        <dbReference type="ARBA" id="ARBA00021622"/>
    </source>
</evidence>
<keyword evidence="11 12" id="KW-1006">Bacterial flagellum protein export</keyword>
<evidence type="ECO:0000256" key="8">
    <source>
        <dbReference type="ARBA" id="ARBA00022927"/>
    </source>
</evidence>
<dbReference type="NCBIfam" id="TIGR00328">
    <property type="entry name" value="flhB"/>
    <property type="match status" value="1"/>
</dbReference>
<dbReference type="AlphaFoldDB" id="A0A510Y270"/>
<dbReference type="STRING" id="1371.GCA_900166605_02456"/>
<keyword evidence="14" id="KW-0966">Cell projection</keyword>
<evidence type="ECO:0000313" key="14">
    <source>
        <dbReference type="EMBL" id="GEK57410.1"/>
    </source>
</evidence>
<dbReference type="GO" id="GO:0005886">
    <property type="term" value="C:plasma membrane"/>
    <property type="evidence" value="ECO:0007669"/>
    <property type="project" value="UniProtKB-SubCell"/>
</dbReference>
<dbReference type="Pfam" id="PF01312">
    <property type="entry name" value="Bac_export_2"/>
    <property type="match status" value="1"/>
</dbReference>
<feature type="transmembrane region" description="Helical" evidence="12">
    <location>
        <begin position="154"/>
        <end position="173"/>
    </location>
</feature>
<reference evidence="14 15" key="1">
    <citation type="submission" date="2019-07" db="EMBL/GenBank/DDBJ databases">
        <title>Whole genome shotgun sequence of Marinococcus halophilus NBRC 102359.</title>
        <authorList>
            <person name="Hosoyama A."/>
            <person name="Uohara A."/>
            <person name="Ohji S."/>
            <person name="Ichikawa N."/>
        </authorList>
    </citation>
    <scope>NUCLEOTIDE SEQUENCE [LARGE SCALE GENOMIC DNA]</scope>
    <source>
        <strain evidence="14 15">NBRC 102359</strain>
    </source>
</reference>
<gene>
    <name evidence="12 14" type="primary">flhB</name>
    <name evidence="14" type="ORF">MHA01_03150</name>
</gene>
<dbReference type="Proteomes" id="UP000321051">
    <property type="component" value="Unassembled WGS sequence"/>
</dbReference>
<comment type="caution">
    <text evidence="14">The sequence shown here is derived from an EMBL/GenBank/DDBJ whole genome shotgun (WGS) entry which is preliminary data.</text>
</comment>
<evidence type="ECO:0000256" key="9">
    <source>
        <dbReference type="ARBA" id="ARBA00022989"/>
    </source>
</evidence>
<proteinExistence type="inferred from homology"/>
<dbReference type="OrthoDB" id="9807950at2"/>
<dbReference type="GO" id="GO:0009306">
    <property type="term" value="P:protein secretion"/>
    <property type="evidence" value="ECO:0007669"/>
    <property type="project" value="InterPro"/>
</dbReference>
<accession>A0A510Y270</accession>
<dbReference type="PANTHER" id="PTHR30531:SF12">
    <property type="entry name" value="FLAGELLAR BIOSYNTHETIC PROTEIN FLHB"/>
    <property type="match status" value="1"/>
</dbReference>
<feature type="transmembrane region" description="Helical" evidence="12">
    <location>
        <begin position="38"/>
        <end position="59"/>
    </location>
</feature>
<dbReference type="FunFam" id="3.40.1690.10:FF:000001">
    <property type="entry name" value="Flagellar biosynthetic protein FlhB"/>
    <property type="match status" value="1"/>
</dbReference>
<feature type="transmembrane region" description="Helical" evidence="12">
    <location>
        <begin position="95"/>
        <end position="122"/>
    </location>
</feature>
<keyword evidence="5 12" id="KW-1003">Cell membrane</keyword>
<keyword evidence="15" id="KW-1185">Reference proteome</keyword>
<dbReference type="InterPro" id="IPR006136">
    <property type="entry name" value="FlhB"/>
</dbReference>
<dbReference type="SUPFAM" id="SSF160544">
    <property type="entry name" value="EscU C-terminal domain-like"/>
    <property type="match status" value="1"/>
</dbReference>
<keyword evidence="6 12" id="KW-0812">Transmembrane</keyword>
<keyword evidence="9 12" id="KW-1133">Transmembrane helix</keyword>
<dbReference type="InterPro" id="IPR006135">
    <property type="entry name" value="T3SS_substrate_exporter"/>
</dbReference>
<organism evidence="14 15">
    <name type="scientific">Marinococcus halophilus</name>
    <dbReference type="NCBI Taxonomy" id="1371"/>
    <lineage>
        <taxon>Bacteria</taxon>
        <taxon>Bacillati</taxon>
        <taxon>Bacillota</taxon>
        <taxon>Bacilli</taxon>
        <taxon>Bacillales</taxon>
        <taxon>Bacillaceae</taxon>
        <taxon>Marinococcus</taxon>
    </lineage>
</organism>
<dbReference type="Gene3D" id="3.40.1690.10">
    <property type="entry name" value="secretion proteins EscU"/>
    <property type="match status" value="1"/>
</dbReference>
<evidence type="ECO:0000256" key="5">
    <source>
        <dbReference type="ARBA" id="ARBA00022475"/>
    </source>
</evidence>
<evidence type="ECO:0000256" key="1">
    <source>
        <dbReference type="ARBA" id="ARBA00004651"/>
    </source>
</evidence>
<dbReference type="PRINTS" id="PR00950">
    <property type="entry name" value="TYPE3IMSPROT"/>
</dbReference>
<keyword evidence="7 12" id="KW-1005">Bacterial flagellum biogenesis</keyword>
<keyword evidence="10 12" id="KW-0472">Membrane</keyword>
<evidence type="ECO:0000313" key="15">
    <source>
        <dbReference type="Proteomes" id="UP000321051"/>
    </source>
</evidence>
<evidence type="ECO:0000256" key="13">
    <source>
        <dbReference type="SAM" id="MobiDB-lite"/>
    </source>
</evidence>
<name>A0A510Y270_MARHA</name>
<evidence type="ECO:0000256" key="7">
    <source>
        <dbReference type="ARBA" id="ARBA00022795"/>
    </source>
</evidence>
<dbReference type="InterPro" id="IPR029025">
    <property type="entry name" value="T3SS_substrate_exporter_C"/>
</dbReference>
<comment type="subcellular location">
    <subcellularLocation>
        <location evidence="1">Cell membrane</location>
        <topology evidence="1">Multi-pass membrane protein</topology>
    </subcellularLocation>
</comment>
<feature type="region of interest" description="Disordered" evidence="13">
    <location>
        <begin position="14"/>
        <end position="33"/>
    </location>
</feature>
<keyword evidence="14" id="KW-0282">Flagellum</keyword>
<keyword evidence="14" id="KW-0969">Cilium</keyword>
<protein>
    <recommendedName>
        <fullName evidence="3 12">Flagellar biosynthetic protein FlhB</fullName>
    </recommendedName>
</protein>
<evidence type="ECO:0000256" key="2">
    <source>
        <dbReference type="ARBA" id="ARBA00010690"/>
    </source>
</evidence>
<evidence type="ECO:0000256" key="11">
    <source>
        <dbReference type="ARBA" id="ARBA00023225"/>
    </source>
</evidence>
<evidence type="ECO:0000256" key="10">
    <source>
        <dbReference type="ARBA" id="ARBA00023136"/>
    </source>
</evidence>
<keyword evidence="4 12" id="KW-0813">Transport</keyword>
<comment type="similarity">
    <text evidence="2 12">Belongs to the type III secretion exporter family.</text>
</comment>
<dbReference type="EMBL" id="BJUN01000001">
    <property type="protein sequence ID" value="GEK57410.1"/>
    <property type="molecule type" value="Genomic_DNA"/>
</dbReference>
<dbReference type="Gene3D" id="6.10.250.2080">
    <property type="match status" value="1"/>
</dbReference>
<feature type="transmembrane region" description="Helical" evidence="12">
    <location>
        <begin position="193"/>
        <end position="216"/>
    </location>
</feature>
<sequence length="360" mass="40559">MKWTLDLQFFSQEKTEEATPKKRRDTRQKGQVPKSNDVNTAVILFLVFALFYMYGGTIFNHLQALMTHTYIEYMQWEITTASVPAMLQEITIQSVIIILPVMLVAMVAGVAASLTQVGFLFTGEPVKMKLEKINPLSGIKRIFSARALVELAKALLKITLVGGVVFTILWLALDRLLFLSQKDVGDGFMEIARLTGLMGIIGSLLLLVLSLPDYIYQKHDHEKQIRMSKHDVKQEMKNMEGDPLIRGKRKQKQQELAMGRMMEEVPKADVVITNPTHFAVALRYEEGAMGAPKVIAKGADHLARRIKEKAGEHAIPMVENKPLARALYAQSEIDDEISEDLFKAVAEVLAYVYRLKRKNG</sequence>